<protein>
    <recommendedName>
        <fullName evidence="1">Reverse transcriptase domain-containing protein</fullName>
    </recommendedName>
</protein>
<organism evidence="3 4">
    <name type="scientific">Spirodela intermedia</name>
    <name type="common">Intermediate duckweed</name>
    <dbReference type="NCBI Taxonomy" id="51605"/>
    <lineage>
        <taxon>Eukaryota</taxon>
        <taxon>Viridiplantae</taxon>
        <taxon>Streptophyta</taxon>
        <taxon>Embryophyta</taxon>
        <taxon>Tracheophyta</taxon>
        <taxon>Spermatophyta</taxon>
        <taxon>Magnoliopsida</taxon>
        <taxon>Liliopsida</taxon>
        <taxon>Araceae</taxon>
        <taxon>Lemnoideae</taxon>
        <taxon>Spirodela</taxon>
    </lineage>
</organism>
<gene>
    <name evidence="2" type="ORF">SI7747_06007379</name>
    <name evidence="3" type="ORF">SI8410_06008006</name>
</gene>
<evidence type="ECO:0000313" key="2">
    <source>
        <dbReference type="EMBL" id="CAA2621268.1"/>
    </source>
</evidence>
<dbReference type="CDD" id="cd01647">
    <property type="entry name" value="RT_LTR"/>
    <property type="match status" value="1"/>
</dbReference>
<dbReference type="Gene3D" id="3.30.70.270">
    <property type="match status" value="1"/>
</dbReference>
<dbReference type="Pfam" id="PF00078">
    <property type="entry name" value="RVT_1"/>
    <property type="match status" value="1"/>
</dbReference>
<evidence type="ECO:0000259" key="1">
    <source>
        <dbReference type="PROSITE" id="PS50878"/>
    </source>
</evidence>
<proteinExistence type="predicted"/>
<dbReference type="OrthoDB" id="1734625at2759"/>
<dbReference type="InterPro" id="IPR053134">
    <property type="entry name" value="RNA-dir_DNA_polymerase"/>
</dbReference>
<accession>A0A7I8KI40</accession>
<dbReference type="Gene3D" id="3.10.10.10">
    <property type="entry name" value="HIV Type 1 Reverse Transcriptase, subunit A, domain 1"/>
    <property type="match status" value="1"/>
</dbReference>
<dbReference type="PANTHER" id="PTHR24559:SF444">
    <property type="entry name" value="REVERSE TRANSCRIPTASE DOMAIN-CONTAINING PROTEIN"/>
    <property type="match status" value="1"/>
</dbReference>
<dbReference type="FunFam" id="3.30.70.270:FF:000003">
    <property type="entry name" value="Transposon Ty3-G Gag-Pol polyprotein"/>
    <property type="match status" value="1"/>
</dbReference>
<name>A0A7I8KI40_SPIIN</name>
<dbReference type="InterPro" id="IPR000477">
    <property type="entry name" value="RT_dom"/>
</dbReference>
<dbReference type="PROSITE" id="PS50878">
    <property type="entry name" value="RT_POL"/>
    <property type="match status" value="1"/>
</dbReference>
<dbReference type="EMBL" id="LR743593">
    <property type="protein sequence ID" value="CAA2621268.1"/>
    <property type="molecule type" value="Genomic_DNA"/>
</dbReference>
<keyword evidence="4" id="KW-1185">Reference proteome</keyword>
<evidence type="ECO:0000313" key="4">
    <source>
        <dbReference type="Proteomes" id="UP000663760"/>
    </source>
</evidence>
<dbReference type="EMBL" id="LR746269">
    <property type="protein sequence ID" value="CAA7397341.1"/>
    <property type="molecule type" value="Genomic_DNA"/>
</dbReference>
<dbReference type="AlphaFoldDB" id="A0A7I8KI40"/>
<dbReference type="Proteomes" id="UP000663760">
    <property type="component" value="Chromosome 6"/>
</dbReference>
<dbReference type="PANTHER" id="PTHR24559">
    <property type="entry name" value="TRANSPOSON TY3-I GAG-POL POLYPROTEIN"/>
    <property type="match status" value="1"/>
</dbReference>
<evidence type="ECO:0000313" key="3">
    <source>
        <dbReference type="EMBL" id="CAA7397341.1"/>
    </source>
</evidence>
<feature type="domain" description="Reverse transcriptase" evidence="1">
    <location>
        <begin position="1"/>
        <end position="120"/>
    </location>
</feature>
<reference evidence="3" key="1">
    <citation type="submission" date="2020-02" db="EMBL/GenBank/DDBJ databases">
        <authorList>
            <person name="Scholz U."/>
            <person name="Mascher M."/>
            <person name="Fiebig A."/>
        </authorList>
    </citation>
    <scope>NUCLEOTIDE SEQUENCE</scope>
</reference>
<dbReference type="InterPro" id="IPR043128">
    <property type="entry name" value="Rev_trsase/Diguanyl_cyclase"/>
</dbReference>
<sequence length="120" mass="13736">MPDRFSIPIIEKLLDKLHGAKIFSKLDPEDVPKMAVCMHEGHYEFLVMPFGLSNAPATFKSLMNSIFASYLCRFVLIFFDDILVYSLSPKEHKEHLRRVLAVLHANAMHLNQKKCSFGKA</sequence>
<dbReference type="InterPro" id="IPR043502">
    <property type="entry name" value="DNA/RNA_pol_sf"/>
</dbReference>
<dbReference type="SUPFAM" id="SSF56672">
    <property type="entry name" value="DNA/RNA polymerases"/>
    <property type="match status" value="1"/>
</dbReference>